<dbReference type="CDD" id="cd06849">
    <property type="entry name" value="lipoyl_domain"/>
    <property type="match status" value="1"/>
</dbReference>
<proteinExistence type="inferred from homology"/>
<evidence type="ECO:0000256" key="2">
    <source>
        <dbReference type="ARBA" id="ARBA00007317"/>
    </source>
</evidence>
<dbReference type="EC" id="2.3.1.-" evidence="7"/>
<reference evidence="12" key="1">
    <citation type="journal article" date="2023" name="Mar. Drugs">
        <title>Gemmata algarum, a Novel Planctomycete Isolated from an Algal Mat, Displays Antimicrobial Activity.</title>
        <authorList>
            <person name="Kumar G."/>
            <person name="Kallscheuer N."/>
            <person name="Kashif M."/>
            <person name="Ahamad S."/>
            <person name="Jagadeeshwari U."/>
            <person name="Pannikurungottu S."/>
            <person name="Haufschild T."/>
            <person name="Kabuu M."/>
            <person name="Sasikala C."/>
            <person name="Jogler C."/>
            <person name="Ramana C."/>
        </authorList>
    </citation>
    <scope>NUCLEOTIDE SEQUENCE [LARGE SCALE GENOMIC DNA]</scope>
    <source>
        <strain evidence="12">JC673</strain>
    </source>
</reference>
<evidence type="ECO:0000259" key="9">
    <source>
        <dbReference type="PROSITE" id="PS50968"/>
    </source>
</evidence>
<dbReference type="Gene3D" id="4.10.320.10">
    <property type="entry name" value="E3-binding domain"/>
    <property type="match status" value="1"/>
</dbReference>
<dbReference type="InterPro" id="IPR011053">
    <property type="entry name" value="Single_hybrid_motif"/>
</dbReference>
<accession>A0ABU5F3X8</accession>
<protein>
    <recommendedName>
        <fullName evidence="7">Dihydrolipoamide acetyltransferase component of pyruvate dehydrogenase complex</fullName>
        <ecNumber evidence="7">2.3.1.-</ecNumber>
    </recommendedName>
</protein>
<keyword evidence="6 7" id="KW-0012">Acyltransferase</keyword>
<dbReference type="InterPro" id="IPR023213">
    <property type="entry name" value="CAT-like_dom_sf"/>
</dbReference>
<dbReference type="SUPFAM" id="SSF52777">
    <property type="entry name" value="CoA-dependent acyltransferases"/>
    <property type="match status" value="1"/>
</dbReference>
<feature type="domain" description="Lipoyl-binding" evidence="9">
    <location>
        <begin position="1"/>
        <end position="75"/>
    </location>
</feature>
<dbReference type="InterPro" id="IPR003016">
    <property type="entry name" value="2-oxoA_DH_lipoyl-BS"/>
</dbReference>
<dbReference type="Pfam" id="PF00364">
    <property type="entry name" value="Biotin_lipoyl"/>
    <property type="match status" value="1"/>
</dbReference>
<dbReference type="Gene3D" id="3.30.559.10">
    <property type="entry name" value="Chloramphenicol acetyltransferase-like domain"/>
    <property type="match status" value="1"/>
</dbReference>
<keyword evidence="12" id="KW-1185">Reference proteome</keyword>
<dbReference type="Pfam" id="PF02817">
    <property type="entry name" value="E3_binding"/>
    <property type="match status" value="1"/>
</dbReference>
<dbReference type="Gene3D" id="2.40.50.100">
    <property type="match status" value="1"/>
</dbReference>
<dbReference type="PANTHER" id="PTHR43178:SF5">
    <property type="entry name" value="LIPOAMIDE ACYLTRANSFERASE COMPONENT OF BRANCHED-CHAIN ALPHA-KETO ACID DEHYDROGENASE COMPLEX, MITOCHONDRIAL"/>
    <property type="match status" value="1"/>
</dbReference>
<name>A0ABU5F3X8_9BACT</name>
<dbReference type="EMBL" id="JAXBLV010000184">
    <property type="protein sequence ID" value="MDY3560848.1"/>
    <property type="molecule type" value="Genomic_DNA"/>
</dbReference>
<organism evidence="11 12">
    <name type="scientific">Gemmata algarum</name>
    <dbReference type="NCBI Taxonomy" id="2975278"/>
    <lineage>
        <taxon>Bacteria</taxon>
        <taxon>Pseudomonadati</taxon>
        <taxon>Planctomycetota</taxon>
        <taxon>Planctomycetia</taxon>
        <taxon>Gemmatales</taxon>
        <taxon>Gemmataceae</taxon>
        <taxon>Gemmata</taxon>
    </lineage>
</organism>
<dbReference type="PANTHER" id="PTHR43178">
    <property type="entry name" value="DIHYDROLIPOAMIDE ACETYLTRANSFERASE COMPONENT OF PYRUVATE DEHYDROGENASE COMPLEX"/>
    <property type="match status" value="1"/>
</dbReference>
<dbReference type="InterPro" id="IPR004167">
    <property type="entry name" value="PSBD"/>
</dbReference>
<keyword evidence="4 7" id="KW-0808">Transferase</keyword>
<dbReference type="PROSITE" id="PS50968">
    <property type="entry name" value="BIOTINYL_LIPOYL"/>
    <property type="match status" value="1"/>
</dbReference>
<dbReference type="InterPro" id="IPR036625">
    <property type="entry name" value="E3-bd_dom_sf"/>
</dbReference>
<evidence type="ECO:0000313" key="12">
    <source>
        <dbReference type="Proteomes" id="UP001272242"/>
    </source>
</evidence>
<evidence type="ECO:0000256" key="8">
    <source>
        <dbReference type="SAM" id="MobiDB-lite"/>
    </source>
</evidence>
<dbReference type="PROSITE" id="PS00189">
    <property type="entry name" value="LIPOYL"/>
    <property type="match status" value="1"/>
</dbReference>
<comment type="cofactor">
    <cofactor evidence="1 7">
        <name>(R)-lipoate</name>
        <dbReference type="ChEBI" id="CHEBI:83088"/>
    </cofactor>
</comment>
<keyword evidence="5 7" id="KW-0450">Lipoyl</keyword>
<feature type="region of interest" description="Disordered" evidence="8">
    <location>
        <begin position="83"/>
        <end position="149"/>
    </location>
</feature>
<feature type="domain" description="Peripheral subunit-binding (PSBD)" evidence="10">
    <location>
        <begin position="148"/>
        <end position="185"/>
    </location>
</feature>
<evidence type="ECO:0000256" key="1">
    <source>
        <dbReference type="ARBA" id="ARBA00001938"/>
    </source>
</evidence>
<evidence type="ECO:0000256" key="5">
    <source>
        <dbReference type="ARBA" id="ARBA00022823"/>
    </source>
</evidence>
<evidence type="ECO:0000256" key="3">
    <source>
        <dbReference type="ARBA" id="ARBA00011484"/>
    </source>
</evidence>
<dbReference type="SUPFAM" id="SSF47005">
    <property type="entry name" value="Peripheral subunit-binding domain of 2-oxo acid dehydrogenase complex"/>
    <property type="match status" value="1"/>
</dbReference>
<evidence type="ECO:0000256" key="4">
    <source>
        <dbReference type="ARBA" id="ARBA00022679"/>
    </source>
</evidence>
<comment type="subunit">
    <text evidence="3">Forms a 24-polypeptide structural core with octahedral symmetry.</text>
</comment>
<dbReference type="InterPro" id="IPR050743">
    <property type="entry name" value="2-oxoacid_DH_E2_comp"/>
</dbReference>
<comment type="similarity">
    <text evidence="2 7">Belongs to the 2-oxoacid dehydrogenase family.</text>
</comment>
<sequence>MDFPLPPVGEGLLEVELVRWLVRAGDVVARGQGLAEVMSDKASMEVPSPFAGTITALAATPGTKIKVGEAILSYDAVGDRSALPAGAKDNSPSGPLPEGKASSADTFGERRLQGASGAPPISLSSTSGRDGASSPVAGTNGHSAPLPPAAPSVRLLARKFGVDLARVRGTGPHGRILLDDLTPFLAPKSNGEARPAAPNKTDTSKLDFGVAGTRQKLIGLRRRIAEHMVESKRHIPHYSYIDECDLTDAVKLRNQLREPLAKAGVKLTYLAFFVKAVARALKEVPIVNSTYDETAGEVALHDRYHIGVAVAAPGGLLVPVVRDADKKDIATIAADIDRLSSDAKAGRSKIDDLRGSTFTVTSVGGIGGLISTPIINHPEVGIMGVGKVVKRPTYDANGALKPSDIVFLSFSFDHRVLDGAIGAAFGNAVVRYLQNPAVLLLPEAFGG</sequence>
<dbReference type="InterPro" id="IPR000089">
    <property type="entry name" value="Biotin_lipoyl"/>
</dbReference>
<evidence type="ECO:0000259" key="10">
    <source>
        <dbReference type="PROSITE" id="PS51826"/>
    </source>
</evidence>
<comment type="caution">
    <text evidence="11">The sequence shown here is derived from an EMBL/GenBank/DDBJ whole genome shotgun (WGS) entry which is preliminary data.</text>
</comment>
<gene>
    <name evidence="11" type="ORF">R5W23_002097</name>
</gene>
<evidence type="ECO:0000256" key="6">
    <source>
        <dbReference type="ARBA" id="ARBA00023315"/>
    </source>
</evidence>
<dbReference type="Pfam" id="PF00198">
    <property type="entry name" value="2-oxoacid_dh"/>
    <property type="match status" value="1"/>
</dbReference>
<evidence type="ECO:0000256" key="7">
    <source>
        <dbReference type="RuleBase" id="RU003423"/>
    </source>
</evidence>
<dbReference type="InterPro" id="IPR001078">
    <property type="entry name" value="2-oxoacid_DH_actylTfrase"/>
</dbReference>
<dbReference type="PROSITE" id="PS51826">
    <property type="entry name" value="PSBD"/>
    <property type="match status" value="1"/>
</dbReference>
<dbReference type="SUPFAM" id="SSF51230">
    <property type="entry name" value="Single hybrid motif"/>
    <property type="match status" value="1"/>
</dbReference>
<dbReference type="RefSeq" id="WP_320687359.1">
    <property type="nucleotide sequence ID" value="NZ_JAXBLV010000184.1"/>
</dbReference>
<evidence type="ECO:0000313" key="11">
    <source>
        <dbReference type="EMBL" id="MDY3560848.1"/>
    </source>
</evidence>
<dbReference type="Proteomes" id="UP001272242">
    <property type="component" value="Unassembled WGS sequence"/>
</dbReference>